<reference evidence="2" key="1">
    <citation type="submission" date="2023-10" db="EMBL/GenBank/DDBJ databases">
        <authorList>
            <person name="Chen Y."/>
            <person name="Shah S."/>
            <person name="Dougan E. K."/>
            <person name="Thang M."/>
            <person name="Chan C."/>
        </authorList>
    </citation>
    <scope>NUCLEOTIDE SEQUENCE [LARGE SCALE GENOMIC DNA]</scope>
</reference>
<name>A0ABN9XN97_9DINO</name>
<protein>
    <submittedName>
        <fullName evidence="2">Uncharacterized protein</fullName>
    </submittedName>
</protein>
<evidence type="ECO:0000313" key="2">
    <source>
        <dbReference type="EMBL" id="CAK0899740.1"/>
    </source>
</evidence>
<feature type="chain" id="PRO_5046805825" evidence="1">
    <location>
        <begin position="37"/>
        <end position="335"/>
    </location>
</feature>
<keyword evidence="3" id="KW-1185">Reference proteome</keyword>
<dbReference type="InterPro" id="IPR008775">
    <property type="entry name" value="Phytyl_CoA_dOase-like"/>
</dbReference>
<proteinExistence type="predicted"/>
<dbReference type="EMBL" id="CAUYUJ010020658">
    <property type="protein sequence ID" value="CAK0899740.1"/>
    <property type="molecule type" value="Genomic_DNA"/>
</dbReference>
<dbReference type="Gene3D" id="2.60.120.620">
    <property type="entry name" value="q2cbj1_9rhob like domain"/>
    <property type="match status" value="1"/>
</dbReference>
<organism evidence="2 3">
    <name type="scientific">Prorocentrum cordatum</name>
    <dbReference type="NCBI Taxonomy" id="2364126"/>
    <lineage>
        <taxon>Eukaryota</taxon>
        <taxon>Sar</taxon>
        <taxon>Alveolata</taxon>
        <taxon>Dinophyceae</taxon>
        <taxon>Prorocentrales</taxon>
        <taxon>Prorocentraceae</taxon>
        <taxon>Prorocentrum</taxon>
    </lineage>
</organism>
<dbReference type="SUPFAM" id="SSF51197">
    <property type="entry name" value="Clavaminate synthase-like"/>
    <property type="match status" value="1"/>
</dbReference>
<comment type="caution">
    <text evidence="2">The sequence shown here is derived from an EMBL/GenBank/DDBJ whole genome shotgun (WGS) entry which is preliminary data.</text>
</comment>
<keyword evidence="1" id="KW-0732">Signal</keyword>
<dbReference type="Proteomes" id="UP001189429">
    <property type="component" value="Unassembled WGS sequence"/>
</dbReference>
<sequence length="335" mass="36718">MAGAAPAKPGACRWVAAAAAAALAVGRALLSCPAHGSPPDTSVNVGDSGWEEALRRNLAEHGYAHVVGLLNRSEVGSLRALAEDYCYGAVRRALPLSYGGYSVPGFLDLPEFERARWLPEDPRVHTLLRAAFGGTDYRFASHNDVGCDFVGVWHKDVLRGNVASYQDCDVWSSDGAGARHEVYKVMFYLQDHEHDEEALKVIPGSHVERRTPWEKGYTALHPHMGDTVIFDQRLSHAGNTFYNPFSKGRLFMQVGFGRANRFTDEFELGTIQRQKTLQARMLSSTGQSSALAKHWADLRMAATGSLLTALPPSLLNHFADAEVKRHESRSCAGRA</sequence>
<dbReference type="Pfam" id="PF05721">
    <property type="entry name" value="PhyH"/>
    <property type="match status" value="1"/>
</dbReference>
<feature type="signal peptide" evidence="1">
    <location>
        <begin position="1"/>
        <end position="36"/>
    </location>
</feature>
<evidence type="ECO:0000256" key="1">
    <source>
        <dbReference type="SAM" id="SignalP"/>
    </source>
</evidence>
<evidence type="ECO:0000313" key="3">
    <source>
        <dbReference type="Proteomes" id="UP001189429"/>
    </source>
</evidence>
<gene>
    <name evidence="2" type="ORF">PCOR1329_LOCUS77183</name>
</gene>
<accession>A0ABN9XN97</accession>